<evidence type="ECO:0000313" key="2">
    <source>
        <dbReference type="EMBL" id="SDL97199.1"/>
    </source>
</evidence>
<evidence type="ECO:0000259" key="1">
    <source>
        <dbReference type="Pfam" id="PF18735"/>
    </source>
</evidence>
<dbReference type="RefSeq" id="WP_052264505.1">
    <property type="nucleotide sequence ID" value="NZ_CP007511.1"/>
</dbReference>
<dbReference type="GeneID" id="77262282"/>
<name>A0ABY0QVE4_9GAMM</name>
<keyword evidence="3" id="KW-1185">Reference proteome</keyword>
<reference evidence="2 3" key="1">
    <citation type="submission" date="2016-10" db="EMBL/GenBank/DDBJ databases">
        <authorList>
            <person name="Varghese N."/>
            <person name="Submissions S."/>
        </authorList>
    </citation>
    <scope>NUCLEOTIDE SEQUENCE [LARGE SCALE GENOMIC DNA]</scope>
    <source>
        <strain evidence="2 3">DSM 6083</strain>
    </source>
</reference>
<dbReference type="Pfam" id="PF18735">
    <property type="entry name" value="HEPN_RiboL-PSP"/>
    <property type="match status" value="1"/>
</dbReference>
<organism evidence="2 3">
    <name type="scientific">Stutzerimonas balearica DSM 6083</name>
    <dbReference type="NCBI Taxonomy" id="1123016"/>
    <lineage>
        <taxon>Bacteria</taxon>
        <taxon>Pseudomonadati</taxon>
        <taxon>Pseudomonadota</taxon>
        <taxon>Gammaproteobacteria</taxon>
        <taxon>Pseudomonadales</taxon>
        <taxon>Pseudomonadaceae</taxon>
        <taxon>Stutzerimonas</taxon>
    </lineage>
</organism>
<proteinExistence type="predicted"/>
<gene>
    <name evidence="2" type="ORF">SAMN05660875_101350</name>
</gene>
<comment type="caution">
    <text evidence="2">The sequence shown here is derived from an EMBL/GenBank/DDBJ whole genome shotgun (WGS) entry which is preliminary data.</text>
</comment>
<sequence>MSLAKLSFEHGIKDAEELLAHFDAINANPPPPNAEVLKRAGLVMALTAWETYVEDRVTEGVQKRLAAVAGSYVGNFILKKLQVELKQFHNPTSDKTKKLFVDYLDIDVTQGWNWANHGPEKAKTALNQWISKRGDAVHRSKPLNNGSPAAHLIKRDELEKVIRFIKDLVKATDAYLECNL</sequence>
<protein>
    <recommendedName>
        <fullName evidence="1">RiboL-PSP-HEPN domain-containing protein</fullName>
    </recommendedName>
</protein>
<accession>A0ABY0QVE4</accession>
<evidence type="ECO:0000313" key="3">
    <source>
        <dbReference type="Proteomes" id="UP000182276"/>
    </source>
</evidence>
<dbReference type="EMBL" id="FNHO01000001">
    <property type="protein sequence ID" value="SDL97199.1"/>
    <property type="molecule type" value="Genomic_DNA"/>
</dbReference>
<dbReference type="Proteomes" id="UP000182276">
    <property type="component" value="Unassembled WGS sequence"/>
</dbReference>
<feature type="domain" description="RiboL-PSP-HEPN" evidence="1">
    <location>
        <begin position="14"/>
        <end position="176"/>
    </location>
</feature>
<dbReference type="InterPro" id="IPR041519">
    <property type="entry name" value="HEPN_RiboL-PSP"/>
</dbReference>